<reference evidence="3 4" key="1">
    <citation type="submission" date="2013-11" db="EMBL/GenBank/DDBJ databases">
        <title>Genome sequencing of Stegodyphus mimosarum.</title>
        <authorList>
            <person name="Bechsgaard J."/>
        </authorList>
    </citation>
    <scope>NUCLEOTIDE SEQUENCE [LARGE SCALE GENOMIC DNA]</scope>
</reference>
<dbReference type="OMA" id="GEMCIPQ"/>
<proteinExistence type="predicted"/>
<keyword evidence="4" id="KW-1185">Reference proteome</keyword>
<name>A0A087U0F9_STEMI</name>
<protein>
    <recommendedName>
        <fullName evidence="5">Prokineticin domain-containing protein</fullName>
    </recommendedName>
</protein>
<dbReference type="AlphaFoldDB" id="A0A087U0F9"/>
<dbReference type="Gene3D" id="2.10.80.10">
    <property type="entry name" value="Lipase, subunit A"/>
    <property type="match status" value="1"/>
</dbReference>
<evidence type="ECO:0000256" key="1">
    <source>
        <dbReference type="SAM" id="MobiDB-lite"/>
    </source>
</evidence>
<evidence type="ECO:0000313" key="3">
    <source>
        <dbReference type="EMBL" id="KFM70848.1"/>
    </source>
</evidence>
<evidence type="ECO:0008006" key="5">
    <source>
        <dbReference type="Google" id="ProtNLM"/>
    </source>
</evidence>
<dbReference type="Proteomes" id="UP000054359">
    <property type="component" value="Unassembled WGS sequence"/>
</dbReference>
<feature type="region of interest" description="Disordered" evidence="1">
    <location>
        <begin position="99"/>
        <end position="118"/>
    </location>
</feature>
<accession>A0A087U0F9</accession>
<evidence type="ECO:0000256" key="2">
    <source>
        <dbReference type="SAM" id="SignalP"/>
    </source>
</evidence>
<evidence type="ECO:0000313" key="4">
    <source>
        <dbReference type="Proteomes" id="UP000054359"/>
    </source>
</evidence>
<dbReference type="OrthoDB" id="6409430at2759"/>
<feature type="signal peptide" evidence="2">
    <location>
        <begin position="1"/>
        <end position="23"/>
    </location>
</feature>
<gene>
    <name evidence="3" type="ORF">X975_27235</name>
</gene>
<feature type="chain" id="PRO_5001830167" description="Prokineticin domain-containing protein" evidence="2">
    <location>
        <begin position="24"/>
        <end position="118"/>
    </location>
</feature>
<dbReference type="EMBL" id="KK117579">
    <property type="protein sequence ID" value="KFM70848.1"/>
    <property type="molecule type" value="Genomic_DNA"/>
</dbReference>
<organism evidence="3 4">
    <name type="scientific">Stegodyphus mimosarum</name>
    <name type="common">African social velvet spider</name>
    <dbReference type="NCBI Taxonomy" id="407821"/>
    <lineage>
        <taxon>Eukaryota</taxon>
        <taxon>Metazoa</taxon>
        <taxon>Ecdysozoa</taxon>
        <taxon>Arthropoda</taxon>
        <taxon>Chelicerata</taxon>
        <taxon>Arachnida</taxon>
        <taxon>Araneae</taxon>
        <taxon>Araneomorphae</taxon>
        <taxon>Entelegynae</taxon>
        <taxon>Eresoidea</taxon>
        <taxon>Eresidae</taxon>
        <taxon>Stegodyphus</taxon>
    </lineage>
</organism>
<sequence length="118" mass="12971">MMYLSSFTLLVILIVAVPTYTFGGWGGGCLSNEDCYDTECCLKQFGIVGQCLVRPQEDEICTPKPKHKRMFQQGMCPCASGLECTINGNQKYPGMGFSKPPTCQPVAQVEESKESTDK</sequence>
<keyword evidence="2" id="KW-0732">Signal</keyword>
<feature type="non-terminal residue" evidence="3">
    <location>
        <position position="118"/>
    </location>
</feature>